<evidence type="ECO:0000313" key="3">
    <source>
        <dbReference type="Proteomes" id="UP001431783"/>
    </source>
</evidence>
<feature type="region of interest" description="Disordered" evidence="1">
    <location>
        <begin position="1"/>
        <end position="25"/>
    </location>
</feature>
<dbReference type="EMBL" id="JARQZJ010000124">
    <property type="protein sequence ID" value="KAK9889935.1"/>
    <property type="molecule type" value="Genomic_DNA"/>
</dbReference>
<sequence>MNLKGPNRFLMSREGEPSERWGGTSSGKSQIILVWKSTQEKAWSNVGGLQREKAFAQITGPLQRVGEASRKRIGPFAVKFWTNAHADHRCGREEPTSYNKYLAEIESCSRLKTPLTDLAKKYSKPKDLSVHLFFSNSVAAIKLLVRVKYSQANGRKRK</sequence>
<proteinExistence type="predicted"/>
<reference evidence="2 3" key="1">
    <citation type="submission" date="2023-03" db="EMBL/GenBank/DDBJ databases">
        <title>Genome insight into feeding habits of ladybird beetles.</title>
        <authorList>
            <person name="Li H.-S."/>
            <person name="Huang Y.-H."/>
            <person name="Pang H."/>
        </authorList>
    </citation>
    <scope>NUCLEOTIDE SEQUENCE [LARGE SCALE GENOMIC DNA]</scope>
    <source>
        <strain evidence="2">SYSU_2023b</strain>
        <tissue evidence="2">Whole body</tissue>
    </source>
</reference>
<name>A0AAW1V8M4_9CUCU</name>
<protein>
    <submittedName>
        <fullName evidence="2">Uncharacterized protein</fullName>
    </submittedName>
</protein>
<accession>A0AAW1V8M4</accession>
<dbReference type="AlphaFoldDB" id="A0AAW1V8M4"/>
<evidence type="ECO:0000256" key="1">
    <source>
        <dbReference type="SAM" id="MobiDB-lite"/>
    </source>
</evidence>
<comment type="caution">
    <text evidence="2">The sequence shown here is derived from an EMBL/GenBank/DDBJ whole genome shotgun (WGS) entry which is preliminary data.</text>
</comment>
<keyword evidence="3" id="KW-1185">Reference proteome</keyword>
<dbReference type="Proteomes" id="UP001431783">
    <property type="component" value="Unassembled WGS sequence"/>
</dbReference>
<evidence type="ECO:0000313" key="2">
    <source>
        <dbReference type="EMBL" id="KAK9889935.1"/>
    </source>
</evidence>
<gene>
    <name evidence="2" type="ORF">WA026_008744</name>
</gene>
<organism evidence="2 3">
    <name type="scientific">Henosepilachna vigintioctopunctata</name>
    <dbReference type="NCBI Taxonomy" id="420089"/>
    <lineage>
        <taxon>Eukaryota</taxon>
        <taxon>Metazoa</taxon>
        <taxon>Ecdysozoa</taxon>
        <taxon>Arthropoda</taxon>
        <taxon>Hexapoda</taxon>
        <taxon>Insecta</taxon>
        <taxon>Pterygota</taxon>
        <taxon>Neoptera</taxon>
        <taxon>Endopterygota</taxon>
        <taxon>Coleoptera</taxon>
        <taxon>Polyphaga</taxon>
        <taxon>Cucujiformia</taxon>
        <taxon>Coccinelloidea</taxon>
        <taxon>Coccinellidae</taxon>
        <taxon>Epilachninae</taxon>
        <taxon>Epilachnini</taxon>
        <taxon>Henosepilachna</taxon>
    </lineage>
</organism>